<evidence type="ECO:0000256" key="5">
    <source>
        <dbReference type="ARBA" id="ARBA00022840"/>
    </source>
</evidence>
<dbReference type="Proteomes" id="UP000316688">
    <property type="component" value="Unassembled WGS sequence"/>
</dbReference>
<dbReference type="Pfam" id="PF02875">
    <property type="entry name" value="Mur_ligase_C"/>
    <property type="match status" value="1"/>
</dbReference>
<keyword evidence="3 10" id="KW-0132">Cell division</keyword>
<evidence type="ECO:0000259" key="14">
    <source>
        <dbReference type="Pfam" id="PF08245"/>
    </source>
</evidence>
<keyword evidence="9 10" id="KW-0961">Cell wall biogenesis/degradation</keyword>
<feature type="domain" description="Mur ligase N-terminal catalytic" evidence="12">
    <location>
        <begin position="24"/>
        <end position="71"/>
    </location>
</feature>
<organism evidence="15 16">
    <name type="scientific">Spiribacter aquaticus</name>
    <dbReference type="NCBI Taxonomy" id="1935996"/>
    <lineage>
        <taxon>Bacteria</taxon>
        <taxon>Pseudomonadati</taxon>
        <taxon>Pseudomonadota</taxon>
        <taxon>Gammaproteobacteria</taxon>
        <taxon>Chromatiales</taxon>
        <taxon>Ectothiorhodospiraceae</taxon>
        <taxon>Spiribacter</taxon>
    </lineage>
</organism>
<dbReference type="InterPro" id="IPR013221">
    <property type="entry name" value="Mur_ligase_cen"/>
</dbReference>
<keyword evidence="16" id="KW-1185">Reference proteome</keyword>
<keyword evidence="6 10" id="KW-0133">Cell shape</keyword>
<evidence type="ECO:0000256" key="4">
    <source>
        <dbReference type="ARBA" id="ARBA00022741"/>
    </source>
</evidence>
<dbReference type="GO" id="GO:0051301">
    <property type="term" value="P:cell division"/>
    <property type="evidence" value="ECO:0007669"/>
    <property type="project" value="UniProtKB-KW"/>
</dbReference>
<evidence type="ECO:0000259" key="13">
    <source>
        <dbReference type="Pfam" id="PF02875"/>
    </source>
</evidence>
<gene>
    <name evidence="10 15" type="primary">murF</name>
    <name evidence="15" type="ORF">FPL11_07300</name>
</gene>
<evidence type="ECO:0000256" key="3">
    <source>
        <dbReference type="ARBA" id="ARBA00022618"/>
    </source>
</evidence>
<dbReference type="InterPro" id="IPR051046">
    <property type="entry name" value="MurCDEF_CellWall_CoF430Synth"/>
</dbReference>
<dbReference type="Gene3D" id="3.40.1390.10">
    <property type="entry name" value="MurE/MurF, N-terminal domain"/>
    <property type="match status" value="1"/>
</dbReference>
<dbReference type="SUPFAM" id="SSF53244">
    <property type="entry name" value="MurD-like peptide ligases, peptide-binding domain"/>
    <property type="match status" value="1"/>
</dbReference>
<dbReference type="GO" id="GO:0071555">
    <property type="term" value="P:cell wall organization"/>
    <property type="evidence" value="ECO:0007669"/>
    <property type="project" value="UniProtKB-KW"/>
</dbReference>
<keyword evidence="1 10" id="KW-0963">Cytoplasm</keyword>
<comment type="catalytic activity">
    <reaction evidence="10 11">
        <text>D-alanyl-D-alanine + UDP-N-acetyl-alpha-D-muramoyl-L-alanyl-gamma-D-glutamyl-meso-2,6-diaminopimelate + ATP = UDP-N-acetyl-alpha-D-muramoyl-L-alanyl-gamma-D-glutamyl-meso-2,6-diaminopimeloyl-D-alanyl-D-alanine + ADP + phosphate + H(+)</text>
        <dbReference type="Rhea" id="RHEA:28374"/>
        <dbReference type="ChEBI" id="CHEBI:15378"/>
        <dbReference type="ChEBI" id="CHEBI:30616"/>
        <dbReference type="ChEBI" id="CHEBI:43474"/>
        <dbReference type="ChEBI" id="CHEBI:57822"/>
        <dbReference type="ChEBI" id="CHEBI:61386"/>
        <dbReference type="ChEBI" id="CHEBI:83905"/>
        <dbReference type="ChEBI" id="CHEBI:456216"/>
        <dbReference type="EC" id="6.3.2.10"/>
    </reaction>
</comment>
<dbReference type="InterPro" id="IPR005863">
    <property type="entry name" value="UDP-N-AcMur_synth"/>
</dbReference>
<dbReference type="EC" id="6.3.2.10" evidence="10 11"/>
<dbReference type="SUPFAM" id="SSF53623">
    <property type="entry name" value="MurD-like peptide ligases, catalytic domain"/>
    <property type="match status" value="1"/>
</dbReference>
<dbReference type="Pfam" id="PF01225">
    <property type="entry name" value="Mur_ligase"/>
    <property type="match status" value="1"/>
</dbReference>
<evidence type="ECO:0000256" key="7">
    <source>
        <dbReference type="ARBA" id="ARBA00022984"/>
    </source>
</evidence>
<dbReference type="UniPathway" id="UPA00219"/>
<protein>
    <recommendedName>
        <fullName evidence="10 11">UDP-N-acetylmuramoyl-tripeptide--D-alanyl-D-alanine ligase</fullName>
        <ecNumber evidence="10 11">6.3.2.10</ecNumber>
    </recommendedName>
    <alternativeName>
        <fullName evidence="10">D-alanyl-D-alanine-adding enzyme</fullName>
    </alternativeName>
</protein>
<dbReference type="RefSeq" id="WP_144348036.1">
    <property type="nucleotide sequence ID" value="NZ_VMKP01000003.1"/>
</dbReference>
<feature type="domain" description="Mur ligase central" evidence="14">
    <location>
        <begin position="105"/>
        <end position="289"/>
    </location>
</feature>
<keyword evidence="7 10" id="KW-0573">Peptidoglycan synthesis</keyword>
<sequence length="453" mass="46461">MEAVRLLSLVTEFGGESRGGEVTVTGVAIDSRRVSPGDLFIALRGERIDGHECIDAAARAGAAAALVDHYTDAALPQWRVDNPQRVLIELACRARSASRARVVGVTGSNGKTTVKEMLAAILGRCGTTRATEGNLNNELGVPLTLCGIDPDDDFAIVEMGCGKPGDIALLASWARPWVGVVTHAGPAHLEGFGSVAAVADCKGELFEELPAKGYAIVNADDPYAAVWEQKAAHCHIKRFSLDGHAADVTGVERADGRLEIRFEDAAITAAVALPGRHNRANALAAAAAARAAGASLEAIADGLMAVAPVAGRLQYRDGLASMTLVDDSYNANPASLTAALETLTATGTPLWLVLGDMAELGDAGPALHRRAGEQARELGVERLFATGPLAAHAAEGFGAGGAGFATRAELVEAVKTAARPGINVLVKGSRSAAMDEVVAALAAGGSGEGRACS</sequence>
<dbReference type="GO" id="GO:0009252">
    <property type="term" value="P:peptidoglycan biosynthetic process"/>
    <property type="evidence" value="ECO:0007669"/>
    <property type="project" value="UniProtKB-UniRule"/>
</dbReference>
<evidence type="ECO:0000256" key="8">
    <source>
        <dbReference type="ARBA" id="ARBA00023306"/>
    </source>
</evidence>
<dbReference type="GO" id="GO:0047480">
    <property type="term" value="F:UDP-N-acetylmuramoyl-tripeptide-D-alanyl-D-alanine ligase activity"/>
    <property type="evidence" value="ECO:0007669"/>
    <property type="project" value="UniProtKB-UniRule"/>
</dbReference>
<dbReference type="InterPro" id="IPR036615">
    <property type="entry name" value="Mur_ligase_C_dom_sf"/>
</dbReference>
<evidence type="ECO:0000259" key="12">
    <source>
        <dbReference type="Pfam" id="PF01225"/>
    </source>
</evidence>
<dbReference type="InterPro" id="IPR004101">
    <property type="entry name" value="Mur_ligase_C"/>
</dbReference>
<dbReference type="Pfam" id="PF08245">
    <property type="entry name" value="Mur_ligase_M"/>
    <property type="match status" value="1"/>
</dbReference>
<reference evidence="15 16" key="1">
    <citation type="submission" date="2019-07" db="EMBL/GenBank/DDBJ databases">
        <title>Reclasification of Spiribacter aquaticus.</title>
        <authorList>
            <person name="Leon M.J."/>
            <person name="Sanchez-Porro C."/>
            <person name="Ventosa A."/>
        </authorList>
    </citation>
    <scope>NUCLEOTIDE SEQUENCE [LARGE SCALE GENOMIC DNA]</scope>
    <source>
        <strain evidence="15 16">SP30</strain>
    </source>
</reference>
<dbReference type="GO" id="GO:0008360">
    <property type="term" value="P:regulation of cell shape"/>
    <property type="evidence" value="ECO:0007669"/>
    <property type="project" value="UniProtKB-KW"/>
</dbReference>
<keyword evidence="2 10" id="KW-0436">Ligase</keyword>
<dbReference type="GO" id="GO:0005737">
    <property type="term" value="C:cytoplasm"/>
    <property type="evidence" value="ECO:0007669"/>
    <property type="project" value="UniProtKB-SubCell"/>
</dbReference>
<comment type="subcellular location">
    <subcellularLocation>
        <location evidence="10 11">Cytoplasm</location>
    </subcellularLocation>
</comment>
<dbReference type="PANTHER" id="PTHR43024:SF1">
    <property type="entry name" value="UDP-N-ACETYLMURAMOYL-TRIPEPTIDE--D-ALANYL-D-ALANINE LIGASE"/>
    <property type="match status" value="1"/>
</dbReference>
<dbReference type="PANTHER" id="PTHR43024">
    <property type="entry name" value="UDP-N-ACETYLMURAMOYL-TRIPEPTIDE--D-ALANYL-D-ALANINE LIGASE"/>
    <property type="match status" value="1"/>
</dbReference>
<dbReference type="SUPFAM" id="SSF63418">
    <property type="entry name" value="MurE/MurF N-terminal domain"/>
    <property type="match status" value="1"/>
</dbReference>
<dbReference type="Gene3D" id="3.40.1190.10">
    <property type="entry name" value="Mur-like, catalytic domain"/>
    <property type="match status" value="1"/>
</dbReference>
<accession>A0A557RH49</accession>
<name>A0A557RH49_9GAMM</name>
<keyword evidence="8 10" id="KW-0131">Cell cycle</keyword>
<comment type="caution">
    <text evidence="15">The sequence shown here is derived from an EMBL/GenBank/DDBJ whole genome shotgun (WGS) entry which is preliminary data.</text>
</comment>
<dbReference type="GO" id="GO:0008766">
    <property type="term" value="F:UDP-N-acetylmuramoylalanyl-D-glutamyl-2,6-diaminopimelate-D-alanyl-D-alanine ligase activity"/>
    <property type="evidence" value="ECO:0007669"/>
    <property type="project" value="RHEA"/>
</dbReference>
<keyword evidence="5 10" id="KW-0067">ATP-binding</keyword>
<evidence type="ECO:0000313" key="16">
    <source>
        <dbReference type="Proteomes" id="UP000316688"/>
    </source>
</evidence>
<feature type="binding site" evidence="10">
    <location>
        <begin position="107"/>
        <end position="113"/>
    </location>
    <ligand>
        <name>ATP</name>
        <dbReference type="ChEBI" id="CHEBI:30616"/>
    </ligand>
</feature>
<evidence type="ECO:0000256" key="6">
    <source>
        <dbReference type="ARBA" id="ARBA00022960"/>
    </source>
</evidence>
<dbReference type="Gene3D" id="3.90.190.20">
    <property type="entry name" value="Mur ligase, C-terminal domain"/>
    <property type="match status" value="1"/>
</dbReference>
<evidence type="ECO:0000256" key="2">
    <source>
        <dbReference type="ARBA" id="ARBA00022598"/>
    </source>
</evidence>
<dbReference type="EMBL" id="VMKP01000003">
    <property type="protein sequence ID" value="TVO64455.1"/>
    <property type="molecule type" value="Genomic_DNA"/>
</dbReference>
<dbReference type="GO" id="GO:0005524">
    <property type="term" value="F:ATP binding"/>
    <property type="evidence" value="ECO:0007669"/>
    <property type="project" value="UniProtKB-UniRule"/>
</dbReference>
<evidence type="ECO:0000313" key="15">
    <source>
        <dbReference type="EMBL" id="TVO64455.1"/>
    </source>
</evidence>
<proteinExistence type="inferred from homology"/>
<feature type="domain" description="Mur ligase C-terminal" evidence="13">
    <location>
        <begin position="311"/>
        <end position="430"/>
    </location>
</feature>
<comment type="similarity">
    <text evidence="10">Belongs to the MurCDEF family. MurF subfamily.</text>
</comment>
<comment type="pathway">
    <text evidence="10 11">Cell wall biogenesis; peptidoglycan biosynthesis.</text>
</comment>
<dbReference type="NCBIfam" id="TIGR01143">
    <property type="entry name" value="murF"/>
    <property type="match status" value="1"/>
</dbReference>
<dbReference type="AlphaFoldDB" id="A0A557RH49"/>
<dbReference type="HAMAP" id="MF_02019">
    <property type="entry name" value="MurF"/>
    <property type="match status" value="1"/>
</dbReference>
<evidence type="ECO:0000256" key="1">
    <source>
        <dbReference type="ARBA" id="ARBA00022490"/>
    </source>
</evidence>
<evidence type="ECO:0000256" key="11">
    <source>
        <dbReference type="RuleBase" id="RU004136"/>
    </source>
</evidence>
<dbReference type="InterPro" id="IPR000713">
    <property type="entry name" value="Mur_ligase_N"/>
</dbReference>
<evidence type="ECO:0000256" key="10">
    <source>
        <dbReference type="HAMAP-Rule" id="MF_02019"/>
    </source>
</evidence>
<evidence type="ECO:0000256" key="9">
    <source>
        <dbReference type="ARBA" id="ARBA00023316"/>
    </source>
</evidence>
<dbReference type="InterPro" id="IPR035911">
    <property type="entry name" value="MurE/MurF_N"/>
</dbReference>
<dbReference type="InterPro" id="IPR036565">
    <property type="entry name" value="Mur-like_cat_sf"/>
</dbReference>
<keyword evidence="4 10" id="KW-0547">Nucleotide-binding</keyword>
<comment type="function">
    <text evidence="10 11">Involved in cell wall formation. Catalyzes the final step in the synthesis of UDP-N-acetylmuramoyl-pentapeptide, the precursor of murein.</text>
</comment>